<dbReference type="Pfam" id="PF12796">
    <property type="entry name" value="Ank_2"/>
    <property type="match status" value="1"/>
</dbReference>
<dbReference type="Gene3D" id="1.25.40.20">
    <property type="entry name" value="Ankyrin repeat-containing domain"/>
    <property type="match status" value="1"/>
</dbReference>
<dbReference type="PANTHER" id="PTHR24173">
    <property type="entry name" value="ANKYRIN REPEAT CONTAINING"/>
    <property type="match status" value="1"/>
</dbReference>
<dbReference type="InterPro" id="IPR002110">
    <property type="entry name" value="Ankyrin_rpt"/>
</dbReference>
<name>A0AB34J965_PRYPA</name>
<dbReference type="AlphaFoldDB" id="A0AB34J965"/>
<dbReference type="InterPro" id="IPR036770">
    <property type="entry name" value="Ankyrin_rpt-contain_sf"/>
</dbReference>
<feature type="repeat" description="ANK" evidence="3">
    <location>
        <begin position="87"/>
        <end position="107"/>
    </location>
</feature>
<comment type="caution">
    <text evidence="4">The sequence shown here is derived from an EMBL/GenBank/DDBJ whole genome shotgun (WGS) entry which is preliminary data.</text>
</comment>
<dbReference type="EMBL" id="JBGBPQ010000011">
    <property type="protein sequence ID" value="KAL1515862.1"/>
    <property type="molecule type" value="Genomic_DNA"/>
</dbReference>
<evidence type="ECO:0008006" key="6">
    <source>
        <dbReference type="Google" id="ProtNLM"/>
    </source>
</evidence>
<keyword evidence="2 3" id="KW-0040">ANK repeat</keyword>
<dbReference type="PROSITE" id="PS50088">
    <property type="entry name" value="ANK_REPEAT"/>
    <property type="match status" value="2"/>
</dbReference>
<dbReference type="Pfam" id="PF00023">
    <property type="entry name" value="Ank"/>
    <property type="match status" value="1"/>
</dbReference>
<protein>
    <recommendedName>
        <fullName evidence="6">Ankyrin repeat domain-containing protein</fullName>
    </recommendedName>
</protein>
<dbReference type="PROSITE" id="PS50297">
    <property type="entry name" value="ANK_REP_REGION"/>
    <property type="match status" value="1"/>
</dbReference>
<reference evidence="4 5" key="1">
    <citation type="journal article" date="2024" name="Science">
        <title>Giant polyketide synthase enzymes in the biosynthesis of giant marine polyether toxins.</title>
        <authorList>
            <person name="Fallon T.R."/>
            <person name="Shende V.V."/>
            <person name="Wierzbicki I.H."/>
            <person name="Pendleton A.L."/>
            <person name="Watervoot N.F."/>
            <person name="Auber R.P."/>
            <person name="Gonzalez D.J."/>
            <person name="Wisecaver J.H."/>
            <person name="Moore B.S."/>
        </authorList>
    </citation>
    <scope>NUCLEOTIDE SEQUENCE [LARGE SCALE GENOMIC DNA]</scope>
    <source>
        <strain evidence="4 5">12B1</strain>
    </source>
</reference>
<gene>
    <name evidence="4" type="ORF">AB1Y20_002477</name>
</gene>
<organism evidence="4 5">
    <name type="scientific">Prymnesium parvum</name>
    <name type="common">Toxic golden alga</name>
    <dbReference type="NCBI Taxonomy" id="97485"/>
    <lineage>
        <taxon>Eukaryota</taxon>
        <taxon>Haptista</taxon>
        <taxon>Haptophyta</taxon>
        <taxon>Prymnesiophyceae</taxon>
        <taxon>Prymnesiales</taxon>
        <taxon>Prymnesiaceae</taxon>
        <taxon>Prymnesium</taxon>
    </lineage>
</organism>
<proteinExistence type="predicted"/>
<sequence>MQNTTALWCACLEGGANAASEVARLVYDEKVDVNELDSVGRPALWVPCRYGDPQVAKVLLDNGAKVDFTFKAKGGNLLLQSAGDSPGHVDVARMLLERGADVNQGDVFGMTPLMTACLARNERMVKLFLSYGADKTSGFKGSDLVPKGSTAADFARLCNEEGLARLVDPN</sequence>
<evidence type="ECO:0000313" key="4">
    <source>
        <dbReference type="EMBL" id="KAL1515862.1"/>
    </source>
</evidence>
<dbReference type="PANTHER" id="PTHR24173:SF74">
    <property type="entry name" value="ANKYRIN REPEAT DOMAIN-CONTAINING PROTEIN 16"/>
    <property type="match status" value="1"/>
</dbReference>
<dbReference type="SUPFAM" id="SSF48403">
    <property type="entry name" value="Ankyrin repeat"/>
    <property type="match status" value="1"/>
</dbReference>
<evidence type="ECO:0000313" key="5">
    <source>
        <dbReference type="Proteomes" id="UP001515480"/>
    </source>
</evidence>
<feature type="repeat" description="ANK" evidence="3">
    <location>
        <begin position="108"/>
        <end position="134"/>
    </location>
</feature>
<accession>A0AB34J965</accession>
<evidence type="ECO:0000256" key="1">
    <source>
        <dbReference type="ARBA" id="ARBA00022737"/>
    </source>
</evidence>
<dbReference type="SMART" id="SM00248">
    <property type="entry name" value="ANK"/>
    <property type="match status" value="4"/>
</dbReference>
<keyword evidence="5" id="KW-1185">Reference proteome</keyword>
<evidence type="ECO:0000256" key="2">
    <source>
        <dbReference type="ARBA" id="ARBA00023043"/>
    </source>
</evidence>
<evidence type="ECO:0000256" key="3">
    <source>
        <dbReference type="PROSITE-ProRule" id="PRU00023"/>
    </source>
</evidence>
<dbReference type="Proteomes" id="UP001515480">
    <property type="component" value="Unassembled WGS sequence"/>
</dbReference>
<keyword evidence="1" id="KW-0677">Repeat</keyword>